<evidence type="ECO:0000313" key="2">
    <source>
        <dbReference type="Proteomes" id="UP000010411"/>
    </source>
</evidence>
<dbReference type="EMBL" id="AEJC01000101">
    <property type="protein sequence ID" value="EKX68107.1"/>
    <property type="molecule type" value="Genomic_DNA"/>
</dbReference>
<dbReference type="AlphaFoldDB" id="L1L5A3"/>
<sequence>MSFNCTLFSKPVQLHEALALAVPLTNALASPVMMRRNLGIATTLPRGLPTKSKVAFLAVRIRPVLPSAPPPCLSASNSLVPSCRRSTGQ</sequence>
<evidence type="ECO:0000313" key="1">
    <source>
        <dbReference type="EMBL" id="EKX68107.1"/>
    </source>
</evidence>
<organism evidence="1 2">
    <name type="scientific">Streptomyces ipomoeae 91-03</name>
    <dbReference type="NCBI Taxonomy" id="698759"/>
    <lineage>
        <taxon>Bacteria</taxon>
        <taxon>Bacillati</taxon>
        <taxon>Actinomycetota</taxon>
        <taxon>Actinomycetes</taxon>
        <taxon>Kitasatosporales</taxon>
        <taxon>Streptomycetaceae</taxon>
        <taxon>Streptomyces</taxon>
    </lineage>
</organism>
<gene>
    <name evidence="1" type="ORF">STRIP9103_09480</name>
</gene>
<accession>L1L5A3</accession>
<protein>
    <submittedName>
        <fullName evidence="1">Uncharacterized protein</fullName>
    </submittedName>
</protein>
<name>L1L5A3_9ACTN</name>
<proteinExistence type="predicted"/>
<dbReference type="Proteomes" id="UP000010411">
    <property type="component" value="Unassembled WGS sequence"/>
</dbReference>
<reference evidence="1 2" key="1">
    <citation type="submission" date="2012-11" db="EMBL/GenBank/DDBJ databases">
        <authorList>
            <person name="Huguet-Tapia J.C."/>
            <person name="Durkin A.S."/>
            <person name="Pettis G.S."/>
            <person name="Badger J.H."/>
        </authorList>
    </citation>
    <scope>NUCLEOTIDE SEQUENCE [LARGE SCALE GENOMIC DNA]</scope>
    <source>
        <strain evidence="1 2">91-03</strain>
    </source>
</reference>
<comment type="caution">
    <text evidence="1">The sequence shown here is derived from an EMBL/GenBank/DDBJ whole genome shotgun (WGS) entry which is preliminary data.</text>
</comment>
<keyword evidence="2" id="KW-1185">Reference proteome</keyword>